<evidence type="ECO:0000259" key="1">
    <source>
        <dbReference type="Pfam" id="PF06485"/>
    </source>
</evidence>
<accession>A0A7S0HR63</accession>
<dbReference type="EMBL" id="HBEO01026020">
    <property type="protein sequence ID" value="CAD8497096.1"/>
    <property type="molecule type" value="Transcribed_RNA"/>
</dbReference>
<proteinExistence type="predicted"/>
<dbReference type="PANTHER" id="PTHR34556">
    <property type="match status" value="1"/>
</dbReference>
<dbReference type="InterPro" id="IPR046760">
    <property type="entry name" value="Tab2-like_N"/>
</dbReference>
<feature type="domain" description="RNA-binding protein Tab2/Atab2 C-terminal" evidence="2">
    <location>
        <begin position="177"/>
        <end position="318"/>
    </location>
</feature>
<dbReference type="GO" id="GO:0003723">
    <property type="term" value="F:RNA binding"/>
    <property type="evidence" value="ECO:0007669"/>
    <property type="project" value="InterPro"/>
</dbReference>
<dbReference type="InterPro" id="IPR046761">
    <property type="entry name" value="Tab2-like_C"/>
</dbReference>
<feature type="domain" description="RNA-binding protein Tab2-like N-terminal" evidence="1">
    <location>
        <begin position="50"/>
        <end position="152"/>
    </location>
</feature>
<organism evidence="3">
    <name type="scientific">Hanusia phi</name>
    <dbReference type="NCBI Taxonomy" id="3032"/>
    <lineage>
        <taxon>Eukaryota</taxon>
        <taxon>Cryptophyceae</taxon>
        <taxon>Pyrenomonadales</taxon>
        <taxon>Geminigeraceae</taxon>
        <taxon>Hanusia</taxon>
    </lineage>
</organism>
<name>A0A7S0HR63_9CRYP</name>
<reference evidence="3" key="1">
    <citation type="submission" date="2021-01" db="EMBL/GenBank/DDBJ databases">
        <authorList>
            <person name="Corre E."/>
            <person name="Pelletier E."/>
            <person name="Niang G."/>
            <person name="Scheremetjew M."/>
            <person name="Finn R."/>
            <person name="Kale V."/>
            <person name="Holt S."/>
            <person name="Cochrane G."/>
            <person name="Meng A."/>
            <person name="Brown T."/>
            <person name="Cohen L."/>
        </authorList>
    </citation>
    <scope>NUCLEOTIDE SEQUENCE</scope>
    <source>
        <strain evidence="3">CCMP325</strain>
    </source>
</reference>
<evidence type="ECO:0000313" key="3">
    <source>
        <dbReference type="EMBL" id="CAD8497096.1"/>
    </source>
</evidence>
<dbReference type="AlphaFoldDB" id="A0A7S0HR63"/>
<dbReference type="InterPro" id="IPR009472">
    <property type="entry name" value="Tab2-like"/>
</dbReference>
<gene>
    <name evidence="3" type="ORF">HPHI1048_LOCUS17504</name>
</gene>
<dbReference type="Pfam" id="PF06485">
    <property type="entry name" value="Tab2-like_N"/>
    <property type="match status" value="1"/>
</dbReference>
<protein>
    <submittedName>
        <fullName evidence="3">Uncharacterized protein</fullName>
    </submittedName>
</protein>
<sequence length="325" mass="38296">MLFIYNNLKYLANKKTNKICYSIKYNKSIGLNNMRNNFNLRRLFMKKEEIWELDFFSRPVVIDEGKKLWELIIVNKDKSFKYIESIPNNMINSKELKKKLISVIDNAEKKPEIIKFFRSQMFNMISIALSDLEVIVRPSRRTYALFEILKEREETVYPKMIGYKPYFREYNEILPLKKIPQKMPDILLGENFSFVICTKKEISSILEDSSIIKDDFKIFETDNLNDTISGIVVFSNRAKSLANWVGGLEVFSLSFDRESDFITMDCSLDTEFLFAKIDKKKLEDGIKFENQKKLNNGLHFISVMSTTPENKIYGFWLLNENINVK</sequence>
<dbReference type="PANTHER" id="PTHR34556:SF2">
    <property type="entry name" value="PROTEIN TAB2 HOMOLOG, CHLOROPLASTIC"/>
    <property type="match status" value="1"/>
</dbReference>
<evidence type="ECO:0000259" key="2">
    <source>
        <dbReference type="Pfam" id="PF20429"/>
    </source>
</evidence>
<dbReference type="Pfam" id="PF20429">
    <property type="entry name" value="Tab2-like_C"/>
    <property type="match status" value="1"/>
</dbReference>